<evidence type="ECO:0000256" key="1">
    <source>
        <dbReference type="SAM" id="MobiDB-lite"/>
    </source>
</evidence>
<dbReference type="GeneID" id="37109471"/>
<feature type="compositionally biased region" description="Polar residues" evidence="1">
    <location>
        <begin position="41"/>
        <end position="58"/>
    </location>
</feature>
<organism evidence="2 3">
    <name type="scientific">Aspergillus sclerotioniger CBS 115572</name>
    <dbReference type="NCBI Taxonomy" id="1450535"/>
    <lineage>
        <taxon>Eukaryota</taxon>
        <taxon>Fungi</taxon>
        <taxon>Dikarya</taxon>
        <taxon>Ascomycota</taxon>
        <taxon>Pezizomycotina</taxon>
        <taxon>Eurotiomycetes</taxon>
        <taxon>Eurotiomycetidae</taxon>
        <taxon>Eurotiales</taxon>
        <taxon>Aspergillaceae</taxon>
        <taxon>Aspergillus</taxon>
        <taxon>Aspergillus subgen. Circumdati</taxon>
    </lineage>
</organism>
<dbReference type="EMBL" id="MSFK01000009">
    <property type="protein sequence ID" value="PWY91410.1"/>
    <property type="molecule type" value="Genomic_DNA"/>
</dbReference>
<comment type="caution">
    <text evidence="2">The sequence shown here is derived from an EMBL/GenBank/DDBJ whole genome shotgun (WGS) entry which is preliminary data.</text>
</comment>
<evidence type="ECO:0000313" key="2">
    <source>
        <dbReference type="EMBL" id="PWY91410.1"/>
    </source>
</evidence>
<reference evidence="2 3" key="1">
    <citation type="submission" date="2016-12" db="EMBL/GenBank/DDBJ databases">
        <title>The genomes of Aspergillus section Nigri reveals drivers in fungal speciation.</title>
        <authorList>
            <consortium name="DOE Joint Genome Institute"/>
            <person name="Vesth T.C."/>
            <person name="Nybo J."/>
            <person name="Theobald S."/>
            <person name="Brandl J."/>
            <person name="Frisvad J.C."/>
            <person name="Nielsen K.F."/>
            <person name="Lyhne E.K."/>
            <person name="Kogle M.E."/>
            <person name="Kuo A."/>
            <person name="Riley R."/>
            <person name="Clum A."/>
            <person name="Nolan M."/>
            <person name="Lipzen A."/>
            <person name="Salamov A."/>
            <person name="Henrissat B."/>
            <person name="Wiebenga A."/>
            <person name="De Vries R.P."/>
            <person name="Grigoriev I.V."/>
            <person name="Mortensen U.H."/>
            <person name="Andersen M.R."/>
            <person name="Baker S.E."/>
        </authorList>
    </citation>
    <scope>NUCLEOTIDE SEQUENCE [LARGE SCALE GENOMIC DNA]</scope>
    <source>
        <strain evidence="2 3">CBS 115572</strain>
    </source>
</reference>
<proteinExistence type="predicted"/>
<name>A0A317X4C9_9EURO</name>
<dbReference type="RefSeq" id="XP_025469138.1">
    <property type="nucleotide sequence ID" value="XM_025607328.1"/>
</dbReference>
<feature type="region of interest" description="Disordered" evidence="1">
    <location>
        <begin position="15"/>
        <end position="58"/>
    </location>
</feature>
<protein>
    <submittedName>
        <fullName evidence="2">Uncharacterized protein</fullName>
    </submittedName>
</protein>
<keyword evidence="3" id="KW-1185">Reference proteome</keyword>
<dbReference type="Proteomes" id="UP000246702">
    <property type="component" value="Unassembled WGS sequence"/>
</dbReference>
<accession>A0A317X4C9</accession>
<evidence type="ECO:0000313" key="3">
    <source>
        <dbReference type="Proteomes" id="UP000246702"/>
    </source>
</evidence>
<gene>
    <name evidence="2" type="ORF">BO94DRAFT_391470</name>
</gene>
<sequence>MFHILAHIKSNTVQKPHAVKMQTGQQYPQDIENKEKEGRTTTRNKQTSQVPANRISST</sequence>
<dbReference type="AlphaFoldDB" id="A0A317X4C9"/>
<feature type="compositionally biased region" description="Basic and acidic residues" evidence="1">
    <location>
        <begin position="31"/>
        <end position="40"/>
    </location>
</feature>